<feature type="active site" description="Proton donor/acceptor" evidence="6">
    <location>
        <position position="120"/>
    </location>
</feature>
<keyword evidence="6" id="KW-0963">Cytoplasm</keyword>
<dbReference type="InterPro" id="IPR043129">
    <property type="entry name" value="ATPase_NBD"/>
</dbReference>
<dbReference type="RefSeq" id="WP_173066783.1">
    <property type="nucleotide sequence ID" value="NZ_AP022853.1"/>
</dbReference>
<sequence>MPRIILTINSGSSSLKASLFRADGTRRNFRYEHIGQGFPHDHAEAFDQLMKDLGGDAPDAVGHRFVHGGDITDPARFVDAAELARLESIVHLAPLHMPGNILGVALCRERFDVPQVACFDTAFHVTMPELSKRLPIPRNLGMRRYGFHGINYSHVARSLPAILGEAARGRVVVAHLGSGASLCLLENLQSVDTSMGYTPAGGIPMGTRSGDLDPGVMLELAKRYNADELADLVYHRMGLIALSAGEDCEMSALIGSKSADAHFAVQYFCRQVRAAIGAFAAKAGGIDALVFTGGIGEHSPPIRAAICDPLAFLGFRLDEQSNSDNEVMLAAMGSKPVLNLAADEEKEIGNLVRQLLETERT</sequence>
<dbReference type="HAMAP" id="MF_00020">
    <property type="entry name" value="Acetate_kinase"/>
    <property type="match status" value="1"/>
</dbReference>
<comment type="similarity">
    <text evidence="1 6 7">Belongs to the acetokinase family.</text>
</comment>
<keyword evidence="6" id="KW-0460">Magnesium</keyword>
<dbReference type="GO" id="GO:0005524">
    <property type="term" value="F:ATP binding"/>
    <property type="evidence" value="ECO:0007669"/>
    <property type="project" value="UniProtKB-KW"/>
</dbReference>
<dbReference type="GO" id="GO:0008776">
    <property type="term" value="F:acetate kinase activity"/>
    <property type="evidence" value="ECO:0007669"/>
    <property type="project" value="UniProtKB-UniRule"/>
</dbReference>
<dbReference type="PROSITE" id="PS01075">
    <property type="entry name" value="ACETATE_KINASE_1"/>
    <property type="match status" value="1"/>
</dbReference>
<feature type="binding site" evidence="6">
    <location>
        <position position="9"/>
    </location>
    <ligand>
        <name>Mg(2+)</name>
        <dbReference type="ChEBI" id="CHEBI:18420"/>
    </ligand>
</feature>
<comment type="pathway">
    <text evidence="6">Metabolic intermediate biosynthesis; acetyl-CoA biosynthesis; acetyl-CoA from acetate: step 1/2.</text>
</comment>
<comment type="caution">
    <text evidence="6">Lacks conserved residue(s) required for the propagation of feature annotation.</text>
</comment>
<keyword evidence="9" id="KW-1185">Reference proteome</keyword>
<dbReference type="Proteomes" id="UP000502260">
    <property type="component" value="Chromosome"/>
</dbReference>
<feature type="site" description="Transition state stabilizer" evidence="6">
    <location>
        <position position="148"/>
    </location>
</feature>
<evidence type="ECO:0000256" key="7">
    <source>
        <dbReference type="RuleBase" id="RU003835"/>
    </source>
</evidence>
<evidence type="ECO:0000313" key="9">
    <source>
        <dbReference type="Proteomes" id="UP000502260"/>
    </source>
</evidence>
<keyword evidence="6" id="KW-0479">Metal-binding</keyword>
<evidence type="ECO:0000313" key="8">
    <source>
        <dbReference type="EMBL" id="BCB28054.1"/>
    </source>
</evidence>
<feature type="binding site" evidence="6">
    <location>
        <position position="16"/>
    </location>
    <ligand>
        <name>ATP</name>
        <dbReference type="ChEBI" id="CHEBI:30616"/>
    </ligand>
</feature>
<comment type="subunit">
    <text evidence="6">Homodimer.</text>
</comment>
<comment type="catalytic activity">
    <reaction evidence="6">
        <text>acetate + ATP = acetyl phosphate + ADP</text>
        <dbReference type="Rhea" id="RHEA:11352"/>
        <dbReference type="ChEBI" id="CHEBI:22191"/>
        <dbReference type="ChEBI" id="CHEBI:30089"/>
        <dbReference type="ChEBI" id="CHEBI:30616"/>
        <dbReference type="ChEBI" id="CHEBI:456216"/>
        <dbReference type="EC" id="2.7.2.1"/>
    </reaction>
</comment>
<comment type="cofactor">
    <cofactor evidence="6">
        <name>Mg(2+)</name>
        <dbReference type="ChEBI" id="CHEBI:18420"/>
    </cofactor>
    <cofactor evidence="6">
        <name>Mn(2+)</name>
        <dbReference type="ChEBI" id="CHEBI:29035"/>
    </cofactor>
    <text evidence="6">Mg(2+). Can also accept Mn(2+).</text>
</comment>
<evidence type="ECO:0000256" key="3">
    <source>
        <dbReference type="ARBA" id="ARBA00022741"/>
    </source>
</evidence>
<dbReference type="EC" id="2.7.2.1" evidence="6"/>
<proteinExistence type="inferred from homology"/>
<feature type="binding site" evidence="6">
    <location>
        <position position="64"/>
    </location>
    <ligand>
        <name>substrate</name>
    </ligand>
</feature>
<evidence type="ECO:0000256" key="5">
    <source>
        <dbReference type="ARBA" id="ARBA00022840"/>
    </source>
</evidence>
<dbReference type="PIRSF" id="PIRSF000722">
    <property type="entry name" value="Acetate_prop_kin"/>
    <property type="match status" value="1"/>
</dbReference>
<keyword evidence="2 6" id="KW-0808">Transferase</keyword>
<dbReference type="InterPro" id="IPR000890">
    <property type="entry name" value="Aliphatic_acid_kin_short-chain"/>
</dbReference>
<gene>
    <name evidence="6 8" type="primary">ackA</name>
    <name evidence="8" type="ORF">SKTS_29400</name>
</gene>
<dbReference type="PANTHER" id="PTHR21060">
    <property type="entry name" value="ACETATE KINASE"/>
    <property type="match status" value="1"/>
</dbReference>
<keyword evidence="4 6" id="KW-0418">Kinase</keyword>
<dbReference type="InterPro" id="IPR023865">
    <property type="entry name" value="Aliphatic_acid_kinase_CS"/>
</dbReference>
<feature type="site" description="Transition state stabilizer" evidence="6">
    <location>
        <position position="208"/>
    </location>
</feature>
<evidence type="ECO:0000256" key="1">
    <source>
        <dbReference type="ARBA" id="ARBA00008748"/>
    </source>
</evidence>
<dbReference type="GO" id="GO:0006085">
    <property type="term" value="P:acetyl-CoA biosynthetic process"/>
    <property type="evidence" value="ECO:0007669"/>
    <property type="project" value="UniProtKB-UniRule"/>
</dbReference>
<feature type="binding site" evidence="6">
    <location>
        <position position="344"/>
    </location>
    <ligand>
        <name>Mg(2+)</name>
        <dbReference type="ChEBI" id="CHEBI:18420"/>
    </ligand>
</feature>
<dbReference type="EMBL" id="AP022853">
    <property type="protein sequence ID" value="BCB28054.1"/>
    <property type="molecule type" value="Genomic_DNA"/>
</dbReference>
<keyword evidence="3 6" id="KW-0547">Nucleotide-binding</keyword>
<accession>A0A6F8VEE5</accession>
<feature type="binding site" evidence="6">
    <location>
        <begin position="175"/>
        <end position="179"/>
    </location>
    <ligand>
        <name>ATP</name>
        <dbReference type="ChEBI" id="CHEBI:30616"/>
    </ligand>
</feature>
<organism evidence="8 9">
    <name type="scientific">Sulfurimicrobium lacus</name>
    <dbReference type="NCBI Taxonomy" id="2715678"/>
    <lineage>
        <taxon>Bacteria</taxon>
        <taxon>Pseudomonadati</taxon>
        <taxon>Pseudomonadota</taxon>
        <taxon>Betaproteobacteria</taxon>
        <taxon>Nitrosomonadales</taxon>
        <taxon>Sulfuricellaceae</taxon>
        <taxon>Sulfurimicrobium</taxon>
    </lineage>
</organism>
<comment type="subcellular location">
    <subcellularLocation>
        <location evidence="6">Cytoplasm</location>
    </subcellularLocation>
</comment>
<evidence type="ECO:0000256" key="4">
    <source>
        <dbReference type="ARBA" id="ARBA00022777"/>
    </source>
</evidence>
<feature type="binding site" evidence="6">
    <location>
        <begin position="294"/>
        <end position="298"/>
    </location>
    <ligand>
        <name>ATP</name>
        <dbReference type="ChEBI" id="CHEBI:30616"/>
    </ligand>
</feature>
<dbReference type="GO" id="GO:0006083">
    <property type="term" value="P:acetate metabolic process"/>
    <property type="evidence" value="ECO:0007669"/>
    <property type="project" value="TreeGrafter"/>
</dbReference>
<evidence type="ECO:0000256" key="6">
    <source>
        <dbReference type="HAMAP-Rule" id="MF_00020"/>
    </source>
</evidence>
<protein>
    <recommendedName>
        <fullName evidence="6">Acetate kinase</fullName>
        <ecNumber evidence="6">2.7.2.1</ecNumber>
    </recommendedName>
    <alternativeName>
        <fullName evidence="6">Acetokinase</fullName>
    </alternativeName>
</protein>
<dbReference type="PRINTS" id="PR00471">
    <property type="entry name" value="ACETATEKNASE"/>
</dbReference>
<dbReference type="Gene3D" id="3.30.420.40">
    <property type="match status" value="2"/>
</dbReference>
<reference evidence="9" key="1">
    <citation type="submission" date="2020-03" db="EMBL/GenBank/DDBJ databases">
        <title>Complete genome sequence of sulfur-oxidizing bacterium skT11.</title>
        <authorList>
            <person name="Kanda M."/>
            <person name="Kojima H."/>
            <person name="Fukui M."/>
        </authorList>
    </citation>
    <scope>NUCLEOTIDE SEQUENCE [LARGE SCALE GENOMIC DNA]</scope>
    <source>
        <strain evidence="9">skT11</strain>
    </source>
</reference>
<keyword evidence="5 6" id="KW-0067">ATP-binding</keyword>
<dbReference type="GO" id="GO:0005737">
    <property type="term" value="C:cytoplasm"/>
    <property type="evidence" value="ECO:0007669"/>
    <property type="project" value="UniProtKB-SubCell"/>
</dbReference>
<dbReference type="InterPro" id="IPR004372">
    <property type="entry name" value="Ac/propionate_kinase"/>
</dbReference>
<dbReference type="PANTHER" id="PTHR21060:SF15">
    <property type="entry name" value="ACETATE KINASE-RELATED"/>
    <property type="match status" value="1"/>
</dbReference>
<evidence type="ECO:0000256" key="2">
    <source>
        <dbReference type="ARBA" id="ARBA00022679"/>
    </source>
</evidence>
<dbReference type="UniPathway" id="UPA00340">
    <property type="reaction ID" value="UER00458"/>
</dbReference>
<dbReference type="KEGG" id="slac:SKTS_29400"/>
<dbReference type="SUPFAM" id="SSF53067">
    <property type="entry name" value="Actin-like ATPase domain"/>
    <property type="match status" value="2"/>
</dbReference>
<dbReference type="AlphaFoldDB" id="A0A6F8VEE5"/>
<comment type="function">
    <text evidence="6">Catalyzes the formation of acetyl phosphate from acetate and ATP. Can also catalyze the reverse reaction.</text>
</comment>
<name>A0A6F8VEE5_9PROT</name>
<dbReference type="Pfam" id="PF00871">
    <property type="entry name" value="Acetate_kinase"/>
    <property type="match status" value="1"/>
</dbReference>
<dbReference type="GO" id="GO:0000287">
    <property type="term" value="F:magnesium ion binding"/>
    <property type="evidence" value="ECO:0007669"/>
    <property type="project" value="UniProtKB-UniRule"/>
</dbReference>